<sequence>MGRRPHPRLLRSWVFMVSLCLSWCSLSWCYKEKVRVNFGGEIMSNGIGEPSCEELRAMWRYHKRQSRAELTNRIPTFDSMYWQLPAPIQGFGPINSRKLSSRARGKGGLYGPGRHGLYGHINYYGPSTPRQLRPMEQLVRTLPPKQPPALDSPSRPVVHLSPPPKDTSSGRSSSFQQVQQILQQQKQAELDMDEERIEAQRPSEGGRFGTLVLSPPEGQDGRVANKAPLLMTPFEKLRFGHVQLEDLPQGPVLVKRGLFYYPIRATRPRERQGQGLPTTTTASPPSPSLPHHASMPTVFSFWQRQLVPQDPPPSHRMRPRGFLGTRKKSGLAPCLFPGSGSSMLSELSLLLLRKRSLLLMLSRSVSAPVSTSIAGEHRHGLTTGSSIPRRDQVTSSVLSCFGLWDISDLGHIEYSLTCTYTRTYQLLTIR</sequence>
<feature type="compositionally biased region" description="Low complexity" evidence="1">
    <location>
        <begin position="276"/>
        <end position="294"/>
    </location>
</feature>
<protein>
    <submittedName>
        <fullName evidence="3">Uncharacterized protein</fullName>
    </submittedName>
</protein>
<evidence type="ECO:0000313" key="3">
    <source>
        <dbReference type="EMBL" id="CAG7785377.1"/>
    </source>
</evidence>
<evidence type="ECO:0000256" key="2">
    <source>
        <dbReference type="SAM" id="SignalP"/>
    </source>
</evidence>
<feature type="region of interest" description="Disordered" evidence="1">
    <location>
        <begin position="266"/>
        <end position="294"/>
    </location>
</feature>
<dbReference type="OrthoDB" id="6376425at2759"/>
<dbReference type="AlphaFoldDB" id="A0A8J2KBS5"/>
<feature type="signal peptide" evidence="2">
    <location>
        <begin position="1"/>
        <end position="29"/>
    </location>
</feature>
<evidence type="ECO:0000256" key="1">
    <source>
        <dbReference type="SAM" id="MobiDB-lite"/>
    </source>
</evidence>
<accession>A0A8J2KBS5</accession>
<keyword evidence="4" id="KW-1185">Reference proteome</keyword>
<gene>
    <name evidence="3" type="ORF">AFUS01_LOCUS24006</name>
</gene>
<name>A0A8J2KBS5_9HEXA</name>
<dbReference type="EMBL" id="CAJVCH010295207">
    <property type="protein sequence ID" value="CAG7785377.1"/>
    <property type="molecule type" value="Genomic_DNA"/>
</dbReference>
<organism evidence="3 4">
    <name type="scientific">Allacma fusca</name>
    <dbReference type="NCBI Taxonomy" id="39272"/>
    <lineage>
        <taxon>Eukaryota</taxon>
        <taxon>Metazoa</taxon>
        <taxon>Ecdysozoa</taxon>
        <taxon>Arthropoda</taxon>
        <taxon>Hexapoda</taxon>
        <taxon>Collembola</taxon>
        <taxon>Symphypleona</taxon>
        <taxon>Sminthuridae</taxon>
        <taxon>Allacma</taxon>
    </lineage>
</organism>
<feature type="compositionally biased region" description="Polar residues" evidence="1">
    <location>
        <begin position="166"/>
        <end position="175"/>
    </location>
</feature>
<feature type="region of interest" description="Disordered" evidence="1">
    <location>
        <begin position="199"/>
        <end position="220"/>
    </location>
</feature>
<feature type="chain" id="PRO_5035292524" evidence="2">
    <location>
        <begin position="30"/>
        <end position="430"/>
    </location>
</feature>
<evidence type="ECO:0000313" key="4">
    <source>
        <dbReference type="Proteomes" id="UP000708208"/>
    </source>
</evidence>
<keyword evidence="2" id="KW-0732">Signal</keyword>
<feature type="region of interest" description="Disordered" evidence="1">
    <location>
        <begin position="142"/>
        <end position="177"/>
    </location>
</feature>
<proteinExistence type="predicted"/>
<reference evidence="3" key="1">
    <citation type="submission" date="2021-06" db="EMBL/GenBank/DDBJ databases">
        <authorList>
            <person name="Hodson N. C."/>
            <person name="Mongue J. A."/>
            <person name="Jaron S. K."/>
        </authorList>
    </citation>
    <scope>NUCLEOTIDE SEQUENCE</scope>
</reference>
<dbReference type="Proteomes" id="UP000708208">
    <property type="component" value="Unassembled WGS sequence"/>
</dbReference>
<comment type="caution">
    <text evidence="3">The sequence shown here is derived from an EMBL/GenBank/DDBJ whole genome shotgun (WGS) entry which is preliminary data.</text>
</comment>